<evidence type="ECO:0000259" key="1">
    <source>
        <dbReference type="Pfam" id="PF12697"/>
    </source>
</evidence>
<dbReference type="HOGENOM" id="CLU_020336_13_2_7"/>
<dbReference type="GO" id="GO:0016020">
    <property type="term" value="C:membrane"/>
    <property type="evidence" value="ECO:0007669"/>
    <property type="project" value="TreeGrafter"/>
</dbReference>
<evidence type="ECO:0000313" key="2">
    <source>
        <dbReference type="EMBL" id="ETX08448.1"/>
    </source>
</evidence>
<dbReference type="Pfam" id="PF12697">
    <property type="entry name" value="Abhydrolase_6"/>
    <property type="match status" value="1"/>
</dbReference>
<name>W4ME05_9BACT</name>
<dbReference type="PRINTS" id="PR00111">
    <property type="entry name" value="ABHYDROLASE"/>
</dbReference>
<dbReference type="Gene3D" id="3.40.50.1820">
    <property type="entry name" value="alpha/beta hydrolase"/>
    <property type="match status" value="1"/>
</dbReference>
<dbReference type="EMBL" id="AZHX01000223">
    <property type="protein sequence ID" value="ETX08448.1"/>
    <property type="molecule type" value="Genomic_DNA"/>
</dbReference>
<dbReference type="PANTHER" id="PTHR43798">
    <property type="entry name" value="MONOACYLGLYCEROL LIPASE"/>
    <property type="match status" value="1"/>
</dbReference>
<comment type="caution">
    <text evidence="2">The sequence shown here is derived from an EMBL/GenBank/DDBJ whole genome shotgun (WGS) entry which is preliminary data.</text>
</comment>
<dbReference type="PANTHER" id="PTHR43798:SF33">
    <property type="entry name" value="HYDROLASE, PUTATIVE (AFU_ORTHOLOGUE AFUA_2G14860)-RELATED"/>
    <property type="match status" value="1"/>
</dbReference>
<dbReference type="SUPFAM" id="SSF53474">
    <property type="entry name" value="alpha/beta-Hydrolases"/>
    <property type="match status" value="1"/>
</dbReference>
<dbReference type="InterPro" id="IPR050266">
    <property type="entry name" value="AB_hydrolase_sf"/>
</dbReference>
<proteinExistence type="predicted"/>
<keyword evidence="3" id="KW-1185">Reference proteome</keyword>
<reference evidence="2 3" key="1">
    <citation type="journal article" date="2014" name="Nature">
        <title>An environmental bacterial taxon with a large and distinct metabolic repertoire.</title>
        <authorList>
            <person name="Wilson M.C."/>
            <person name="Mori T."/>
            <person name="Ruckert C."/>
            <person name="Uria A.R."/>
            <person name="Helf M.J."/>
            <person name="Takada K."/>
            <person name="Gernert C."/>
            <person name="Steffens U.A."/>
            <person name="Heycke N."/>
            <person name="Schmitt S."/>
            <person name="Rinke C."/>
            <person name="Helfrich E.J."/>
            <person name="Brachmann A.O."/>
            <person name="Gurgui C."/>
            <person name="Wakimoto T."/>
            <person name="Kracht M."/>
            <person name="Crusemann M."/>
            <person name="Hentschel U."/>
            <person name="Abe I."/>
            <person name="Matsunaga S."/>
            <person name="Kalinowski J."/>
            <person name="Takeyama H."/>
            <person name="Piel J."/>
        </authorList>
    </citation>
    <scope>NUCLEOTIDE SEQUENCE [LARGE SCALE GENOMIC DNA]</scope>
    <source>
        <strain evidence="3">TSY2</strain>
    </source>
</reference>
<dbReference type="AlphaFoldDB" id="W4ME05"/>
<sequence length="262" mass="28917">MTGNYTEEMVHAGFGQVHLLKGGAGKPLLLFQDDIGSPGWLPFYDALAQHFTVYVPEHPGFGQSERPDWMRNVRDMAITHLWLLKTLGLADNALPVVGLGFGAWVAAEMATMCQRQFERMVLVGAAGVQPTEGEIADQFLVSGHEYVKQCFHDLAKCEALYGKEPSPEQHETWEINREMTVRVAWKPYMFNQALPMLLGGVDTPALVVRGREDAIVPASCAQRYVDILPNAQRHVLDNCGHCADVEQPQVLAALITDFVSGG</sequence>
<accession>W4ME05</accession>
<feature type="domain" description="AB hydrolase-1" evidence="1">
    <location>
        <begin position="38"/>
        <end position="253"/>
    </location>
</feature>
<dbReference type="Proteomes" id="UP000019140">
    <property type="component" value="Unassembled WGS sequence"/>
</dbReference>
<protein>
    <recommendedName>
        <fullName evidence="1">AB hydrolase-1 domain-containing protein</fullName>
    </recommendedName>
</protein>
<organism evidence="2 3">
    <name type="scientific">Candidatus Entotheonella gemina</name>
    <dbReference type="NCBI Taxonomy" id="1429439"/>
    <lineage>
        <taxon>Bacteria</taxon>
        <taxon>Pseudomonadati</taxon>
        <taxon>Nitrospinota/Tectimicrobiota group</taxon>
        <taxon>Candidatus Tectimicrobiota</taxon>
        <taxon>Candidatus Entotheonellia</taxon>
        <taxon>Candidatus Entotheonellales</taxon>
        <taxon>Candidatus Entotheonellaceae</taxon>
        <taxon>Candidatus Entotheonella</taxon>
    </lineage>
</organism>
<dbReference type="InterPro" id="IPR000073">
    <property type="entry name" value="AB_hydrolase_1"/>
</dbReference>
<gene>
    <name evidence="2" type="ORF">ETSY2_05390</name>
</gene>
<evidence type="ECO:0000313" key="3">
    <source>
        <dbReference type="Proteomes" id="UP000019140"/>
    </source>
</evidence>
<dbReference type="InterPro" id="IPR029058">
    <property type="entry name" value="AB_hydrolase_fold"/>
</dbReference>